<evidence type="ECO:0000313" key="3">
    <source>
        <dbReference type="Proteomes" id="UP001328107"/>
    </source>
</evidence>
<feature type="compositionally biased region" description="Basic and acidic residues" evidence="1">
    <location>
        <begin position="68"/>
        <end position="86"/>
    </location>
</feature>
<organism evidence="2 3">
    <name type="scientific">Pristionchus mayeri</name>
    <dbReference type="NCBI Taxonomy" id="1317129"/>
    <lineage>
        <taxon>Eukaryota</taxon>
        <taxon>Metazoa</taxon>
        <taxon>Ecdysozoa</taxon>
        <taxon>Nematoda</taxon>
        <taxon>Chromadorea</taxon>
        <taxon>Rhabditida</taxon>
        <taxon>Rhabditina</taxon>
        <taxon>Diplogasteromorpha</taxon>
        <taxon>Diplogasteroidea</taxon>
        <taxon>Neodiplogasteridae</taxon>
        <taxon>Pristionchus</taxon>
    </lineage>
</organism>
<evidence type="ECO:0000313" key="2">
    <source>
        <dbReference type="EMBL" id="GMR41510.1"/>
    </source>
</evidence>
<feature type="non-terminal residue" evidence="2">
    <location>
        <position position="1"/>
    </location>
</feature>
<keyword evidence="3" id="KW-1185">Reference proteome</keyword>
<feature type="non-terminal residue" evidence="2">
    <location>
        <position position="86"/>
    </location>
</feature>
<accession>A0AAN5CDR4</accession>
<dbReference type="EMBL" id="BTRK01000003">
    <property type="protein sequence ID" value="GMR41510.1"/>
    <property type="molecule type" value="Genomic_DNA"/>
</dbReference>
<dbReference type="Proteomes" id="UP001328107">
    <property type="component" value="Unassembled WGS sequence"/>
</dbReference>
<evidence type="ECO:0000256" key="1">
    <source>
        <dbReference type="SAM" id="MobiDB-lite"/>
    </source>
</evidence>
<sequence length="86" mass="9773">QEQLPPAAQVPQSPQSTDGCSSDGESIEMIDDISFGERDQSIDESNGDLFNDPSADPENEVEEDEKESLEQVQKKWEEEEEKWKEE</sequence>
<dbReference type="AlphaFoldDB" id="A0AAN5CDR4"/>
<feature type="region of interest" description="Disordered" evidence="1">
    <location>
        <begin position="1"/>
        <end position="86"/>
    </location>
</feature>
<proteinExistence type="predicted"/>
<feature type="compositionally biased region" description="Low complexity" evidence="1">
    <location>
        <begin position="1"/>
        <end position="16"/>
    </location>
</feature>
<gene>
    <name evidence="2" type="ORF">PMAYCL1PPCAC_11705</name>
</gene>
<reference evidence="3" key="1">
    <citation type="submission" date="2022-10" db="EMBL/GenBank/DDBJ databases">
        <title>Genome assembly of Pristionchus species.</title>
        <authorList>
            <person name="Yoshida K."/>
            <person name="Sommer R.J."/>
        </authorList>
    </citation>
    <scope>NUCLEOTIDE SEQUENCE [LARGE SCALE GENOMIC DNA]</scope>
    <source>
        <strain evidence="3">RS5460</strain>
    </source>
</reference>
<feature type="compositionally biased region" description="Acidic residues" evidence="1">
    <location>
        <begin position="55"/>
        <end position="67"/>
    </location>
</feature>
<comment type="caution">
    <text evidence="2">The sequence shown here is derived from an EMBL/GenBank/DDBJ whole genome shotgun (WGS) entry which is preliminary data.</text>
</comment>
<protein>
    <submittedName>
        <fullName evidence="2">Uncharacterized protein</fullName>
    </submittedName>
</protein>
<name>A0AAN5CDR4_9BILA</name>